<proteinExistence type="predicted"/>
<evidence type="ECO:0000313" key="11">
    <source>
        <dbReference type="Proteomes" id="UP001348817"/>
    </source>
</evidence>
<dbReference type="EMBL" id="AP025314">
    <property type="protein sequence ID" value="BDD09625.1"/>
    <property type="molecule type" value="Genomic_DNA"/>
</dbReference>
<dbReference type="InterPro" id="IPR026444">
    <property type="entry name" value="Secre_tail"/>
</dbReference>
<keyword evidence="4 8" id="KW-0732">Signal</keyword>
<dbReference type="InterPro" id="IPR013783">
    <property type="entry name" value="Ig-like_fold"/>
</dbReference>
<dbReference type="GO" id="GO:0004553">
    <property type="term" value="F:hydrolase activity, hydrolyzing O-glycosyl compounds"/>
    <property type="evidence" value="ECO:0007669"/>
    <property type="project" value="UniProtKB-ARBA"/>
</dbReference>
<dbReference type="PANTHER" id="PTHR19277">
    <property type="entry name" value="PENTRAXIN"/>
    <property type="match status" value="1"/>
</dbReference>
<accession>A0AAU9DF91</accession>
<dbReference type="InterPro" id="IPR013320">
    <property type="entry name" value="ConA-like_dom_sf"/>
</dbReference>
<dbReference type="InterPro" id="IPR003961">
    <property type="entry name" value="FN3_dom"/>
</dbReference>
<evidence type="ECO:0000256" key="7">
    <source>
        <dbReference type="ARBA" id="ARBA00023273"/>
    </source>
</evidence>
<dbReference type="Pfam" id="PF13385">
    <property type="entry name" value="Laminin_G_3"/>
    <property type="match status" value="4"/>
</dbReference>
<evidence type="ECO:0000256" key="6">
    <source>
        <dbReference type="ARBA" id="ARBA00023157"/>
    </source>
</evidence>
<dbReference type="KEGG" id="fax:FUAX_20570"/>
<evidence type="ECO:0000313" key="10">
    <source>
        <dbReference type="EMBL" id="BDD09625.1"/>
    </source>
</evidence>
<dbReference type="InterPro" id="IPR008969">
    <property type="entry name" value="CarboxyPept-like_regulatory"/>
</dbReference>
<protein>
    <recommendedName>
        <fullName evidence="9">Fibronectin type-III domain-containing protein</fullName>
    </recommendedName>
</protein>
<evidence type="ECO:0000259" key="9">
    <source>
        <dbReference type="PROSITE" id="PS50853"/>
    </source>
</evidence>
<dbReference type="SUPFAM" id="SSF49265">
    <property type="entry name" value="Fibronectin type III"/>
    <property type="match status" value="1"/>
</dbReference>
<evidence type="ECO:0000256" key="4">
    <source>
        <dbReference type="ARBA" id="ARBA00022729"/>
    </source>
</evidence>
<dbReference type="InterPro" id="IPR001791">
    <property type="entry name" value="Laminin_G"/>
</dbReference>
<gene>
    <name evidence="10" type="ORF">FUAX_20570</name>
</gene>
<dbReference type="InterPro" id="IPR051360">
    <property type="entry name" value="Neuronal_Pentraxin_Related"/>
</dbReference>
<dbReference type="Proteomes" id="UP001348817">
    <property type="component" value="Chromosome"/>
</dbReference>
<dbReference type="Gene3D" id="2.60.120.200">
    <property type="match status" value="4"/>
</dbReference>
<keyword evidence="7" id="KW-0966">Cell projection</keyword>
<keyword evidence="11" id="KW-1185">Reference proteome</keyword>
<dbReference type="InterPro" id="IPR006558">
    <property type="entry name" value="LamG-like"/>
</dbReference>
<dbReference type="GO" id="GO:0005975">
    <property type="term" value="P:carbohydrate metabolic process"/>
    <property type="evidence" value="ECO:0007669"/>
    <property type="project" value="UniProtKB-ARBA"/>
</dbReference>
<dbReference type="SUPFAM" id="SSF49899">
    <property type="entry name" value="Concanavalin A-like lectins/glucanases"/>
    <property type="match status" value="4"/>
</dbReference>
<comment type="subcellular location">
    <subcellularLocation>
        <location evidence="2">Cell projection</location>
    </subcellularLocation>
</comment>
<dbReference type="GO" id="GO:0046872">
    <property type="term" value="F:metal ion binding"/>
    <property type="evidence" value="ECO:0007669"/>
    <property type="project" value="UniProtKB-KW"/>
</dbReference>
<sequence length="3334" mass="370525">MRKGSSNVFAKNQRTMRLASRILMLFTLFTCLSNSVSAQNRNAAVDISSAGEGSWFRLNDKDSNRGMGVEETAFSVEMYVKLQSNNANDFNFFDFNTGRNRISFAYQEGNIFRVETNGDIGKWYWTLNANSSVNFLNNWVHVAFVYNGSSLVQVYINGERVINTSLTVNGSRVTDLYPKENNQSGDGNCYIGATSVFGIKGKAYVSEVRVWKTALTSSEVRKYYDEEVNKAHPEWGNLVRYYHGTKQHINSDKVTIDDVMGKYDAPVNNNSKTRIKDVYPPIKPPSFISSAFNIDFDANTCQTSDIDVDWASVASSSFGYETGNDVYYSLSRSKDNYNSEIYAGTSSYYKDTGVEPGDKIKYRLRTYWKVNGVKYYSDDQGYTNYGSIKEQYGAPANFTVSDDRCDKGVELNWTATDSPPKWRIYRSYNSNFSGASTVTSSLDGDERNFTHTNQSVERDIYYKVQAYGTGANGCSVSGTLTSAVKGRTSKTPEYPTNFAITEDVPKGEIKLTWANPSNNNADSWILRKSKSDGSDETSIDLGLGTTSYTDSDVESCQSYRYSIASKNECATDGVFSPVDKTGNLTRDLSNKITDLEVSKGYYPNSVRLEWEVDGSLSEIDRFRIYRTDAEKVDYKLIKVVDNDLIFDDETALGGQFYNYKVAGEVACNDNIIYTNEPSDLGFMIPFGVANGHVEYAGGNPVEGVTVNFEQQSESAGKSLYFDGTGFVNTNKEFMRPGKSDFTFETWIKTSSTKVGIFGNSDGDTRWEGGEKVLYLDNEGKLTFVGNGCGYIRTDTVINDNAWHHIALSYDYKSGTSVDYKVFLDGEQISTSGSNYKASRSGYTSQKVKIGRGNYSSNEAQNLFTGYMDEIRLWDRPLTAEEIKQSYRRFLSGNEDGLTFYYRCDEGVGSKIYDASHIGTDYNKNDASFGNGVSFNNDIPETSKLGVIATTDGYGDYTADYIPYASNGEIFRVTAAFGQHEFEPSSRSIYIGDGAQTHNGMDFTDISSFSVRGKVTYLNSEVPVEGVEVLVDGEQALGFDKKPVRTDAEGNYEISVPIGYHYISVQKDGHYFADGVYPPVNEFGDIELHEFTDDLTVNFTDSTKILVAGRIVGGSREGDKEIGFGLSLNNIGISNLKFKLQKEGYDLDLIDKQVYDQVSVTTDEYTGEFTIEMLPEQWVVQQVGNNDYSLDPEDLAVVDLRYSLDVLQAKDSTEVTSESGAVSYDVRTFDYHHKLNYIIQERPQIHVYGKNHSPFNGDSLLIFSNQVTGLQDTLDISGSNPFPYAVFQSPKTYEANVYVYQTYENPNHPDGPVVDRVPVEGAEITVTDGIAFQPTGQEGKTDDTGLFAYSFRAGLPNLAKDGDKSYTKSFEVDAKIDGIGYKWRENNPFRAYVLGAKPLEGTDFVSYGPEVVEMVLRDPPGSNSYAFIEKGSSFTKTETWSVNADTHTALNQTWHNGMYLGAGGGLAGPVIESRYQLDSEIGLAIERGFDDEGKYSEQWTFQERIETSSDPEDVGSDADLYIGKAYNAFITKTKTLKIIPKSYCIDNGLDYLDLAGSDMALGIIDGYAIDEGNTATYFIYSQKHIVEELLPELMVLRDRLLASDKYTSNFPYGHQFYGLDNENSSLDEYKTANPHLDPNTISYTFNGTSDEMDSVAFVNDQITQWMNALETNEAEKIEAETLKNLSIDGSGGKISEEIEESYTSEQNWRSSRLIRFTWNAAFGVQLNGKGYSMKNDFNVGLNLSHGKEKSINHNVKFGYVIDERDEGDYYSIDVKNTSGISLLNRSRFSGFLQKKKAFIEYQFARAGIGTAGVGVKTLAVKLAEKYTSKSHSFLATAGFLVDAGYFIYEMSDVLQNQMEIYDKQDGIKKDLDISGFRISSPIFSVRGGQSRCPYEGEEVASFYTVNNQATQLHTATLRRENPKLDVAPALRSNVLETEQAVFTLNLQNESESNTDMWYDISIAEDTNPDGAIVLIDGLTAERSFLVPAWETVNKTLTIQKGPSGILEYDSIGIILHSQCQFNPMDSQEDIADTVYVSAHFVPACSEVNLANFDENWIINYNDDNKATVTLDGYSLNHATLERVDFQYKSLSGDPIVVKAFFTDENSVAYQEYNGEKAPLDDPAETFVWDITDLTDREYQVRARAFCKDGSVTETDWALGRIDRATPRPFGKASPTDGILEAHDDMKITFNEDIVASLVRDNNIRLRGVLNGADLSHSVGLQLDGADDFVDLPALSLNNKSFTIEFWLRRDIGTEGVIFSKGTGDDKIEFAFENDKIKTTLGSNTFDVDPTPVYTVTYPENGWHHWAFSFNIETGQFLVFGDDKKVLDQTDINFNSVNTENAAFGKSASESGRNMNAKAHELRIWDRALSIGQVYENMSKTLSGNEIGLYAYWPLDAGIGNIAEDKAAGRHANVNATWFLEPAGQAFAFDGVSQRVDINGGNVAITKETDLTLEFWFKGEKPTATVSLFSHGSGEVNANEEINPVYGMDIQADATGQITIKNNGYIWTAVRDNHFDNDWHHFALTVDRRANAKVIIDGELADQIPGSSLSGLAGASFQLGARQRRLNTNNSLSVVTDQHFKGQMDEVRIWNSARTAKHLELYRHAKLKGDEIGLLAYYPFEAYINQQGAILLKPSLEDQLDSDVLSNDFVATANSGDTYSASGPAIKDVRPVQDIPFDFVVSDREIIITPIVDAYRIEGQVLEISVKDVQDLYGNRMLSPAIWTAYVQQNQVVWQDDALSFELEEGQGKAFTVSIVNKGGVAHDYDLENLPSWINVDAPSGTIQPNSNLELNFEIVEGLNIGYYEQGINLSTALGFDEKLNLKVKVTGAKPSWTVDEKDFEYTMNVYGQLIIDGIVSADEDDMVAAFVDGQCRGVANVRYIDALDAYEVFLNIYSNDAVNTENIELRIWDASKNSVHENVTPALTFEPNKIVGTVLSPIKIEAGEDIANDLALESGWNWISFNLYNPKMSKVNDILTDIGSDSDIIIGQNGYDLYTDGLGWMGILTTGDGLQIGKMYRIRLTEGSDLKLNGTPVSVDDYKISVKTGWNMIGFVPQMKMTVTEALASYQPSEGDLVKSHDAFAMYTESLGWIGSLKRLEPNAGYMLFSTHEGTIAFPRNALSSTARKASEDQIESFADMIPNRTSYEHNMSVIASVNGIEQLNSENLVLIAETNDLIKGATDFTELENGDKIFTLPILGNQNDEKLHFKLLDRSTGNEYEVVEEISFSKNAIVGSVNETLVLNLKNTITGISPEQENMTIAPNPFENRIQITLNGFGSNSVRVSLYSMLGEKLAEIPTKTDLSGIAVIDFGNDIPTGTYMLLVEGDGVFEKRLIIKK</sequence>
<dbReference type="PROSITE" id="PS50853">
    <property type="entry name" value="FN3"/>
    <property type="match status" value="1"/>
</dbReference>
<dbReference type="Gene3D" id="2.60.40.10">
    <property type="entry name" value="Immunoglobulins"/>
    <property type="match status" value="2"/>
</dbReference>
<dbReference type="PANTHER" id="PTHR19277:SF125">
    <property type="entry name" value="B6"/>
    <property type="match status" value="1"/>
</dbReference>
<evidence type="ECO:0000256" key="2">
    <source>
        <dbReference type="ARBA" id="ARBA00004316"/>
    </source>
</evidence>
<keyword evidence="5" id="KW-0106">Calcium</keyword>
<organism evidence="10 11">
    <name type="scientific">Fulvitalea axinellae</name>
    <dbReference type="NCBI Taxonomy" id="1182444"/>
    <lineage>
        <taxon>Bacteria</taxon>
        <taxon>Pseudomonadati</taxon>
        <taxon>Bacteroidota</taxon>
        <taxon>Cytophagia</taxon>
        <taxon>Cytophagales</taxon>
        <taxon>Persicobacteraceae</taxon>
        <taxon>Fulvitalea</taxon>
    </lineage>
</organism>
<reference evidence="10 11" key="1">
    <citation type="submission" date="2021-12" db="EMBL/GenBank/DDBJ databases">
        <title>Genome sequencing of bacteria with rrn-lacking chromosome and rrn-plasmid.</title>
        <authorList>
            <person name="Anda M."/>
            <person name="Iwasaki W."/>
        </authorList>
    </citation>
    <scope>NUCLEOTIDE SEQUENCE [LARGE SCALE GENOMIC DNA]</scope>
    <source>
        <strain evidence="10 11">DSM 100852</strain>
    </source>
</reference>
<feature type="chain" id="PRO_5043403779" description="Fibronectin type-III domain-containing protein" evidence="8">
    <location>
        <begin position="39"/>
        <end position="3334"/>
    </location>
</feature>
<keyword evidence="3" id="KW-0479">Metal-binding</keyword>
<evidence type="ECO:0000256" key="5">
    <source>
        <dbReference type="ARBA" id="ARBA00022837"/>
    </source>
</evidence>
<name>A0AAU9DF91_9BACT</name>
<feature type="domain" description="Fibronectin type-III" evidence="9">
    <location>
        <begin position="494"/>
        <end position="588"/>
    </location>
</feature>
<dbReference type="SUPFAM" id="SSF49464">
    <property type="entry name" value="Carboxypeptidase regulatory domain-like"/>
    <property type="match status" value="1"/>
</dbReference>
<dbReference type="Gene3D" id="2.60.40.1120">
    <property type="entry name" value="Carboxypeptidase-like, regulatory domain"/>
    <property type="match status" value="1"/>
</dbReference>
<dbReference type="GO" id="GO:0042995">
    <property type="term" value="C:cell projection"/>
    <property type="evidence" value="ECO:0007669"/>
    <property type="project" value="UniProtKB-SubCell"/>
</dbReference>
<dbReference type="CDD" id="cd00110">
    <property type="entry name" value="LamG"/>
    <property type="match status" value="1"/>
</dbReference>
<evidence type="ECO:0000256" key="8">
    <source>
        <dbReference type="SAM" id="SignalP"/>
    </source>
</evidence>
<feature type="signal peptide" evidence="8">
    <location>
        <begin position="1"/>
        <end position="38"/>
    </location>
</feature>
<evidence type="ECO:0000256" key="3">
    <source>
        <dbReference type="ARBA" id="ARBA00022723"/>
    </source>
</evidence>
<dbReference type="NCBIfam" id="TIGR04183">
    <property type="entry name" value="Por_Secre_tail"/>
    <property type="match status" value="1"/>
</dbReference>
<comment type="cofactor">
    <cofactor evidence="1">
        <name>Ca(2+)</name>
        <dbReference type="ChEBI" id="CHEBI:29108"/>
    </cofactor>
</comment>
<dbReference type="InterPro" id="IPR036116">
    <property type="entry name" value="FN3_sf"/>
</dbReference>
<dbReference type="SMART" id="SM00560">
    <property type="entry name" value="LamGL"/>
    <property type="match status" value="2"/>
</dbReference>
<keyword evidence="6" id="KW-1015">Disulfide bond</keyword>
<evidence type="ECO:0000256" key="1">
    <source>
        <dbReference type="ARBA" id="ARBA00001913"/>
    </source>
</evidence>